<dbReference type="AlphaFoldDB" id="A0A5E5P5R9"/>
<keyword evidence="4" id="KW-0479">Metal-binding</keyword>
<keyword evidence="6" id="KW-0560">Oxidoreductase</keyword>
<organism evidence="10 11">
    <name type="scientific">Pandoraea apista</name>
    <dbReference type="NCBI Taxonomy" id="93218"/>
    <lineage>
        <taxon>Bacteria</taxon>
        <taxon>Pseudomonadati</taxon>
        <taxon>Pseudomonadota</taxon>
        <taxon>Betaproteobacteria</taxon>
        <taxon>Burkholderiales</taxon>
        <taxon>Burkholderiaceae</taxon>
        <taxon>Pandoraea</taxon>
    </lineage>
</organism>
<evidence type="ECO:0000259" key="9">
    <source>
        <dbReference type="PROSITE" id="PS51790"/>
    </source>
</evidence>
<feature type="region of interest" description="Disordered" evidence="8">
    <location>
        <begin position="1"/>
        <end position="38"/>
    </location>
</feature>
<evidence type="ECO:0000256" key="1">
    <source>
        <dbReference type="ARBA" id="ARBA00001947"/>
    </source>
</evidence>
<dbReference type="InterPro" id="IPR028427">
    <property type="entry name" value="Met_Sox_Rdtase_MsrB"/>
</dbReference>
<sequence length="209" mass="22905">MSLSENDPHRSTEPRESSKSSKSHQPRRAAAGSPHPAPSRRVFLLSATAAAAAVAAGLVPRLVRPARAEDARHANAPEHFEVAYSDAEWRKRLTPGQYEILRNEGTERPYSSPLNDEHRAGTFSCAGCALPLFSSRTKFDSHTGWPSFWTPLEHAVGTRTDTTFGMVRTEVHCRRCGGHLGHVFDDGPKPTGLRYCMNGLAMTFNPQAA</sequence>
<dbReference type="EMBL" id="CABPSX010000005">
    <property type="protein sequence ID" value="VVG71694.1"/>
    <property type="molecule type" value="Genomic_DNA"/>
</dbReference>
<gene>
    <name evidence="10" type="ORF">PAP18089_02680</name>
</gene>
<evidence type="ECO:0000313" key="11">
    <source>
        <dbReference type="Proteomes" id="UP000364291"/>
    </source>
</evidence>
<feature type="compositionally biased region" description="Basic and acidic residues" evidence="8">
    <location>
        <begin position="1"/>
        <end position="19"/>
    </location>
</feature>
<protein>
    <recommendedName>
        <fullName evidence="3">peptide-methionine (R)-S-oxide reductase</fullName>
        <ecNumber evidence="3">1.8.4.12</ecNumber>
    </recommendedName>
</protein>
<evidence type="ECO:0000256" key="2">
    <source>
        <dbReference type="ARBA" id="ARBA00007174"/>
    </source>
</evidence>
<dbReference type="PROSITE" id="PS51790">
    <property type="entry name" value="MSRB"/>
    <property type="match status" value="1"/>
</dbReference>
<dbReference type="PROSITE" id="PS51318">
    <property type="entry name" value="TAT"/>
    <property type="match status" value="1"/>
</dbReference>
<dbReference type="Gene3D" id="2.170.150.20">
    <property type="entry name" value="Peptide methionine sulfoxide reductase"/>
    <property type="match status" value="1"/>
</dbReference>
<keyword evidence="5" id="KW-0862">Zinc</keyword>
<dbReference type="EC" id="1.8.4.12" evidence="3"/>
<evidence type="ECO:0000256" key="7">
    <source>
        <dbReference type="ARBA" id="ARBA00048488"/>
    </source>
</evidence>
<evidence type="ECO:0000256" key="6">
    <source>
        <dbReference type="ARBA" id="ARBA00023002"/>
    </source>
</evidence>
<dbReference type="FunFam" id="2.170.150.20:FF:000001">
    <property type="entry name" value="Peptide methionine sulfoxide reductase MsrB"/>
    <property type="match status" value="1"/>
</dbReference>
<dbReference type="SUPFAM" id="SSF51316">
    <property type="entry name" value="Mss4-like"/>
    <property type="match status" value="1"/>
</dbReference>
<evidence type="ECO:0000256" key="4">
    <source>
        <dbReference type="ARBA" id="ARBA00022723"/>
    </source>
</evidence>
<comment type="similarity">
    <text evidence="2">Belongs to the MsrB Met sulfoxide reductase family.</text>
</comment>
<dbReference type="InterPro" id="IPR002579">
    <property type="entry name" value="Met_Sox_Rdtase_MsrB_dom"/>
</dbReference>
<dbReference type="PANTHER" id="PTHR10173:SF57">
    <property type="entry name" value="PEPTIDE-METHIONINE (R)-S-OXIDE REDUCTASE"/>
    <property type="match status" value="1"/>
</dbReference>
<accession>A0A5E5P5R9</accession>
<dbReference type="GO" id="GO:0033743">
    <property type="term" value="F:peptide-methionine (R)-S-oxide reductase activity"/>
    <property type="evidence" value="ECO:0007669"/>
    <property type="project" value="UniProtKB-EC"/>
</dbReference>
<dbReference type="InterPro" id="IPR011057">
    <property type="entry name" value="Mss4-like_sf"/>
</dbReference>
<name>A0A5E5P5R9_9BURK</name>
<dbReference type="RefSeq" id="WP_318178294.1">
    <property type="nucleotide sequence ID" value="NZ_CABPSX010000005.1"/>
</dbReference>
<dbReference type="PANTHER" id="PTHR10173">
    <property type="entry name" value="METHIONINE SULFOXIDE REDUCTASE"/>
    <property type="match status" value="1"/>
</dbReference>
<evidence type="ECO:0000313" key="10">
    <source>
        <dbReference type="EMBL" id="VVG71694.1"/>
    </source>
</evidence>
<dbReference type="GO" id="GO:0005737">
    <property type="term" value="C:cytoplasm"/>
    <property type="evidence" value="ECO:0007669"/>
    <property type="project" value="TreeGrafter"/>
</dbReference>
<evidence type="ECO:0000256" key="5">
    <source>
        <dbReference type="ARBA" id="ARBA00022833"/>
    </source>
</evidence>
<dbReference type="NCBIfam" id="TIGR00357">
    <property type="entry name" value="peptide-methionine (R)-S-oxide reductase MsrB"/>
    <property type="match status" value="1"/>
</dbReference>
<dbReference type="InterPro" id="IPR006311">
    <property type="entry name" value="TAT_signal"/>
</dbReference>
<dbReference type="GO" id="GO:0046872">
    <property type="term" value="F:metal ion binding"/>
    <property type="evidence" value="ECO:0007669"/>
    <property type="project" value="UniProtKB-KW"/>
</dbReference>
<dbReference type="GO" id="GO:0030091">
    <property type="term" value="P:protein repair"/>
    <property type="evidence" value="ECO:0007669"/>
    <property type="project" value="InterPro"/>
</dbReference>
<dbReference type="Proteomes" id="UP000364291">
    <property type="component" value="Unassembled WGS sequence"/>
</dbReference>
<reference evidence="10 11" key="1">
    <citation type="submission" date="2019-08" db="EMBL/GenBank/DDBJ databases">
        <authorList>
            <person name="Peeters C."/>
        </authorList>
    </citation>
    <scope>NUCLEOTIDE SEQUENCE [LARGE SCALE GENOMIC DNA]</scope>
    <source>
        <strain evidence="10 11">LMG 18089</strain>
    </source>
</reference>
<evidence type="ECO:0000256" key="3">
    <source>
        <dbReference type="ARBA" id="ARBA00012499"/>
    </source>
</evidence>
<feature type="domain" description="MsrB" evidence="9">
    <location>
        <begin position="86"/>
        <end position="207"/>
    </location>
</feature>
<comment type="catalytic activity">
    <reaction evidence="7">
        <text>L-methionyl-[protein] + [thioredoxin]-disulfide + H2O = L-methionyl-(R)-S-oxide-[protein] + [thioredoxin]-dithiol</text>
        <dbReference type="Rhea" id="RHEA:24164"/>
        <dbReference type="Rhea" id="RHEA-COMP:10698"/>
        <dbReference type="Rhea" id="RHEA-COMP:10700"/>
        <dbReference type="Rhea" id="RHEA-COMP:12313"/>
        <dbReference type="Rhea" id="RHEA-COMP:12314"/>
        <dbReference type="ChEBI" id="CHEBI:15377"/>
        <dbReference type="ChEBI" id="CHEBI:16044"/>
        <dbReference type="ChEBI" id="CHEBI:29950"/>
        <dbReference type="ChEBI" id="CHEBI:45764"/>
        <dbReference type="ChEBI" id="CHEBI:50058"/>
        <dbReference type="EC" id="1.8.4.12"/>
    </reaction>
</comment>
<comment type="cofactor">
    <cofactor evidence="1">
        <name>Zn(2+)</name>
        <dbReference type="ChEBI" id="CHEBI:29105"/>
    </cofactor>
</comment>
<evidence type="ECO:0000256" key="8">
    <source>
        <dbReference type="SAM" id="MobiDB-lite"/>
    </source>
</evidence>
<dbReference type="GO" id="GO:0006979">
    <property type="term" value="P:response to oxidative stress"/>
    <property type="evidence" value="ECO:0007669"/>
    <property type="project" value="InterPro"/>
</dbReference>
<dbReference type="Pfam" id="PF01641">
    <property type="entry name" value="SelR"/>
    <property type="match status" value="1"/>
</dbReference>
<proteinExistence type="inferred from homology"/>